<dbReference type="STRING" id="278856.A0A212FLW1"/>
<dbReference type="GO" id="GO:0090729">
    <property type="term" value="F:toxin activity"/>
    <property type="evidence" value="ECO:0007669"/>
    <property type="project" value="UniProtKB-KW"/>
</dbReference>
<evidence type="ECO:0000256" key="3">
    <source>
        <dbReference type="ARBA" id="ARBA00022656"/>
    </source>
</evidence>
<keyword evidence="2" id="KW-0964">Secreted</keyword>
<keyword evidence="8" id="KW-1203">Blood coagulation cascade inhibiting toxin</keyword>
<reference evidence="10 11" key="1">
    <citation type="journal article" date="2011" name="Cell">
        <title>The monarch butterfly genome yields insights into long-distance migration.</title>
        <authorList>
            <person name="Zhan S."/>
            <person name="Merlin C."/>
            <person name="Boore J.L."/>
            <person name="Reppert S.M."/>
        </authorList>
    </citation>
    <scope>NUCLEOTIDE SEQUENCE [LARGE SCALE GENOMIC DNA]</scope>
    <source>
        <strain evidence="10">F-2</strain>
    </source>
</reference>
<keyword evidence="11" id="KW-1185">Reference proteome</keyword>
<name>A0A212FLW1_DANPL</name>
<dbReference type="InterPro" id="IPR050098">
    <property type="entry name" value="TFPI/VKTCI-like"/>
</dbReference>
<protein>
    <recommendedName>
        <fullName evidence="9">BPTI/Kunitz inhibitor domain-containing protein</fullName>
    </recommendedName>
</protein>
<dbReference type="Pfam" id="PF00014">
    <property type="entry name" value="Kunitz_BPTI"/>
    <property type="match status" value="1"/>
</dbReference>
<evidence type="ECO:0000256" key="8">
    <source>
        <dbReference type="ARBA" id="ARBA00034146"/>
    </source>
</evidence>
<dbReference type="InterPro" id="IPR036880">
    <property type="entry name" value="Kunitz_BPTI_sf"/>
</dbReference>
<dbReference type="KEGG" id="dpl:KGM_210682"/>
<dbReference type="GO" id="GO:0004867">
    <property type="term" value="F:serine-type endopeptidase inhibitor activity"/>
    <property type="evidence" value="ECO:0007669"/>
    <property type="project" value="UniProtKB-KW"/>
</dbReference>
<dbReference type="GO" id="GO:0005615">
    <property type="term" value="C:extracellular space"/>
    <property type="evidence" value="ECO:0007669"/>
    <property type="project" value="TreeGrafter"/>
</dbReference>
<dbReference type="InterPro" id="IPR002223">
    <property type="entry name" value="Kunitz_BPTI"/>
</dbReference>
<accession>A0A212FLW1</accession>
<gene>
    <name evidence="10" type="ORF">KGM_210682</name>
</gene>
<evidence type="ECO:0000313" key="10">
    <source>
        <dbReference type="EMBL" id="OWR54689.1"/>
    </source>
</evidence>
<evidence type="ECO:0000259" key="9">
    <source>
        <dbReference type="PROSITE" id="PS50279"/>
    </source>
</evidence>
<proteinExistence type="predicted"/>
<comment type="caution">
    <text evidence="10">The sequence shown here is derived from an EMBL/GenBank/DDBJ whole genome shotgun (WGS) entry which is preliminary data.</text>
</comment>
<keyword evidence="5" id="KW-0722">Serine protease inhibitor</keyword>
<feature type="domain" description="BPTI/Kunitz inhibitor" evidence="9">
    <location>
        <begin position="1"/>
        <end position="39"/>
    </location>
</feature>
<keyword evidence="4" id="KW-0646">Protease inhibitor</keyword>
<dbReference type="eggNOG" id="KOG3540">
    <property type="taxonomic scope" value="Eukaryota"/>
</dbReference>
<evidence type="ECO:0000256" key="7">
    <source>
        <dbReference type="ARBA" id="ARBA00023240"/>
    </source>
</evidence>
<dbReference type="PROSITE" id="PS50279">
    <property type="entry name" value="BPTI_KUNITZ_2"/>
    <property type="match status" value="1"/>
</dbReference>
<keyword evidence="7" id="KW-1199">Hemostasis impairing toxin</keyword>
<evidence type="ECO:0000256" key="1">
    <source>
        <dbReference type="ARBA" id="ARBA00004613"/>
    </source>
</evidence>
<dbReference type="InParanoid" id="A0A212FLW1"/>
<evidence type="ECO:0000256" key="6">
    <source>
        <dbReference type="ARBA" id="ARBA00023157"/>
    </source>
</evidence>
<dbReference type="Gene3D" id="4.10.410.10">
    <property type="entry name" value="Pancreatic trypsin inhibitor Kunitz domain"/>
    <property type="match status" value="1"/>
</dbReference>
<dbReference type="SMART" id="SM00131">
    <property type="entry name" value="KU"/>
    <property type="match status" value="1"/>
</dbReference>
<dbReference type="PANTHER" id="PTHR10083">
    <property type="entry name" value="KUNITZ-TYPE PROTEASE INHIBITOR-RELATED"/>
    <property type="match status" value="1"/>
</dbReference>
<dbReference type="AlphaFoldDB" id="A0A212FLW1"/>
<evidence type="ECO:0000256" key="4">
    <source>
        <dbReference type="ARBA" id="ARBA00022690"/>
    </source>
</evidence>
<evidence type="ECO:0000256" key="5">
    <source>
        <dbReference type="ARBA" id="ARBA00022900"/>
    </source>
</evidence>
<dbReference type="PANTHER" id="PTHR10083:SF376">
    <property type="entry name" value="SERINE PEPTIDASE INHIBITOR, KUNITZ TYPE, 3"/>
    <property type="match status" value="1"/>
</dbReference>
<sequence>MFKVYFFDIVRRQCMPMFYSGCGGNENRFTTKTSCLIHCGRMRSI</sequence>
<dbReference type="Proteomes" id="UP000007151">
    <property type="component" value="Unassembled WGS sequence"/>
</dbReference>
<organism evidence="10 11">
    <name type="scientific">Danaus plexippus plexippus</name>
    <dbReference type="NCBI Taxonomy" id="278856"/>
    <lineage>
        <taxon>Eukaryota</taxon>
        <taxon>Metazoa</taxon>
        <taxon>Ecdysozoa</taxon>
        <taxon>Arthropoda</taxon>
        <taxon>Hexapoda</taxon>
        <taxon>Insecta</taxon>
        <taxon>Pterygota</taxon>
        <taxon>Neoptera</taxon>
        <taxon>Endopterygota</taxon>
        <taxon>Lepidoptera</taxon>
        <taxon>Glossata</taxon>
        <taxon>Ditrysia</taxon>
        <taxon>Papilionoidea</taxon>
        <taxon>Nymphalidae</taxon>
        <taxon>Danainae</taxon>
        <taxon>Danaini</taxon>
        <taxon>Danaina</taxon>
        <taxon>Danaus</taxon>
        <taxon>Danaus</taxon>
    </lineage>
</organism>
<dbReference type="EMBL" id="AGBW02007704">
    <property type="protein sequence ID" value="OWR54689.1"/>
    <property type="molecule type" value="Genomic_DNA"/>
</dbReference>
<keyword evidence="3" id="KW-0800">Toxin</keyword>
<evidence type="ECO:0000313" key="11">
    <source>
        <dbReference type="Proteomes" id="UP000007151"/>
    </source>
</evidence>
<evidence type="ECO:0000256" key="2">
    <source>
        <dbReference type="ARBA" id="ARBA00022525"/>
    </source>
</evidence>
<keyword evidence="6" id="KW-1015">Disulfide bond</keyword>
<comment type="subcellular location">
    <subcellularLocation>
        <location evidence="1">Secreted</location>
    </subcellularLocation>
</comment>
<dbReference type="SUPFAM" id="SSF57362">
    <property type="entry name" value="BPTI-like"/>
    <property type="match status" value="1"/>
</dbReference>
<dbReference type="CDD" id="cd00109">
    <property type="entry name" value="Kunitz-type"/>
    <property type="match status" value="1"/>
</dbReference>